<evidence type="ECO:0000313" key="2">
    <source>
        <dbReference type="Proteomes" id="UP000028631"/>
    </source>
</evidence>
<dbReference type="AlphaFoldDB" id="A0A085VI58"/>
<reference evidence="1 2" key="1">
    <citation type="submission" date="2014-07" db="EMBL/GenBank/DDBJ databases">
        <title>Draft Genome Sequences of Environmental Pseudomonas syringae strains.</title>
        <authorList>
            <person name="Baltrus D.A."/>
            <person name="Berge O."/>
            <person name="Morris C."/>
        </authorList>
    </citation>
    <scope>NUCLEOTIDE SEQUENCE [LARGE SCALE GENOMIC DNA]</scope>
    <source>
        <strain evidence="1 2">GAW0119</strain>
    </source>
</reference>
<keyword evidence="2" id="KW-1185">Reference proteome</keyword>
<evidence type="ECO:0000313" key="1">
    <source>
        <dbReference type="EMBL" id="KFE55121.1"/>
    </source>
</evidence>
<dbReference type="EMBL" id="JPQU01000037">
    <property type="protein sequence ID" value="KFE55121.1"/>
    <property type="molecule type" value="Genomic_DNA"/>
</dbReference>
<comment type="caution">
    <text evidence="1">The sequence shown here is derived from an EMBL/GenBank/DDBJ whole genome shotgun (WGS) entry which is preliminary data.</text>
</comment>
<proteinExistence type="predicted"/>
<gene>
    <name evidence="1" type="ORF">IV01_13710</name>
</gene>
<sequence length="75" mass="8081">MNKQAGCQAAALLIWLLILGAPLNHAGRTQALNRGQPGRTPGCSARAMNSFFRLMASLVFQGMMASRRSGFARKC</sequence>
<name>A0A085VI58_PSESX</name>
<dbReference type="Proteomes" id="UP000028631">
    <property type="component" value="Unassembled WGS sequence"/>
</dbReference>
<accession>A0A085VI58</accession>
<organism evidence="1 2">
    <name type="scientific">Pseudomonas syringae</name>
    <dbReference type="NCBI Taxonomy" id="317"/>
    <lineage>
        <taxon>Bacteria</taxon>
        <taxon>Pseudomonadati</taxon>
        <taxon>Pseudomonadota</taxon>
        <taxon>Gammaproteobacteria</taxon>
        <taxon>Pseudomonadales</taxon>
        <taxon>Pseudomonadaceae</taxon>
        <taxon>Pseudomonas</taxon>
    </lineage>
</organism>
<protein>
    <submittedName>
        <fullName evidence="1">Uncharacterized protein</fullName>
    </submittedName>
</protein>